<dbReference type="GO" id="GO:0019619">
    <property type="term" value="P:3,4-dihydroxybenzoate catabolic process"/>
    <property type="evidence" value="ECO:0007669"/>
    <property type="project" value="InterPro"/>
</dbReference>
<dbReference type="InterPro" id="IPR020617">
    <property type="entry name" value="Thiolase_C"/>
</dbReference>
<keyword evidence="5 8" id="KW-0012">Acyltransferase</keyword>
<dbReference type="PANTHER" id="PTHR18919">
    <property type="entry name" value="ACETYL-COA C-ACYLTRANSFERASE"/>
    <property type="match status" value="1"/>
</dbReference>
<dbReference type="GO" id="GO:0033812">
    <property type="term" value="F:3-oxoadipyl-CoA thiolase activity"/>
    <property type="evidence" value="ECO:0007669"/>
    <property type="project" value="UniProtKB-EC"/>
</dbReference>
<evidence type="ECO:0000256" key="5">
    <source>
        <dbReference type="ARBA" id="ARBA00023315"/>
    </source>
</evidence>
<dbReference type="Gene3D" id="3.40.47.10">
    <property type="match status" value="1"/>
</dbReference>
<dbReference type="InterPro" id="IPR002155">
    <property type="entry name" value="Thiolase"/>
</dbReference>
<evidence type="ECO:0000259" key="10">
    <source>
        <dbReference type="Pfam" id="PF02803"/>
    </source>
</evidence>
<dbReference type="PANTHER" id="PTHR18919:SF12">
    <property type="entry name" value="ACYLTRANSFERASE RV0859-RELATED"/>
    <property type="match status" value="1"/>
</dbReference>
<dbReference type="InterPro" id="IPR020613">
    <property type="entry name" value="Thiolase_CS"/>
</dbReference>
<evidence type="ECO:0000256" key="4">
    <source>
        <dbReference type="ARBA" id="ARBA00022679"/>
    </source>
</evidence>
<name>A0AAP9YEJ9_9GAMM</name>
<dbReference type="Pfam" id="PF02803">
    <property type="entry name" value="Thiolase_C"/>
    <property type="match status" value="1"/>
</dbReference>
<comment type="catalytic activity">
    <reaction evidence="6">
        <text>succinyl-CoA + acetyl-CoA = 3-oxoadipyl-CoA + CoA</text>
        <dbReference type="Rhea" id="RHEA:19481"/>
        <dbReference type="ChEBI" id="CHEBI:57287"/>
        <dbReference type="ChEBI" id="CHEBI:57288"/>
        <dbReference type="ChEBI" id="CHEBI:57292"/>
        <dbReference type="ChEBI" id="CHEBI:57348"/>
        <dbReference type="EC" id="2.3.1.174"/>
    </reaction>
</comment>
<feature type="active site" description="Proton acceptor" evidence="7">
    <location>
        <position position="357"/>
    </location>
</feature>
<evidence type="ECO:0000256" key="8">
    <source>
        <dbReference type="RuleBase" id="RU003557"/>
    </source>
</evidence>
<dbReference type="InterPro" id="IPR012793">
    <property type="entry name" value="PcaF"/>
</dbReference>
<evidence type="ECO:0000313" key="11">
    <source>
        <dbReference type="EMBL" id="QQE87709.1"/>
    </source>
</evidence>
<feature type="domain" description="Thiolase C-terminal" evidence="10">
    <location>
        <begin position="276"/>
        <end position="400"/>
    </location>
</feature>
<dbReference type="NCBIfam" id="TIGR02430">
    <property type="entry name" value="pcaF"/>
    <property type="match status" value="1"/>
</dbReference>
<keyword evidence="4 8" id="KW-0808">Transferase</keyword>
<dbReference type="PROSITE" id="PS00099">
    <property type="entry name" value="THIOLASE_3"/>
    <property type="match status" value="1"/>
</dbReference>
<dbReference type="Proteomes" id="UP000596192">
    <property type="component" value="Chromosome"/>
</dbReference>
<sequence>MSRDVFICDAVRTPIGRFGGALAAVRADDLGAIPLKALLERNPQLDPEAIDDVFYGCANQAGEDNRNVARMSLLLAGLPPSVPGVTLNRLCASGLDAVGTAFRAIASGEIELAIAGGVESMSRAPFVMGKADGAWSRNMKIEDTTMGWRFVNPLLKAQYGVEAMPQTADNVAEDYGISRADQDAFALRSQQRAGRAQAEGFYAEEIVPVVIKGKKGDTVVDSDEHPRPDTTPEALARLKPVNGEGKTVTAGNASGINDGAAAMILASAEAVAKYGLKPRARVLGMAAAGVAPRVMGIGPVPAVRKLCERLNLAVADFDVIELNEAFAAQGLACLRELGIADDDARVNPNGGAIALGHPLGMSGARLVLTALHQLEKSGGKKGLATMCIGVGQGLALAIERV</sequence>
<feature type="domain" description="Thiolase N-terminal" evidence="9">
    <location>
        <begin position="5"/>
        <end position="268"/>
    </location>
</feature>
<organism evidence="11 12">
    <name type="scientific">Azotobacter chroococcum</name>
    <dbReference type="NCBI Taxonomy" id="353"/>
    <lineage>
        <taxon>Bacteria</taxon>
        <taxon>Pseudomonadati</taxon>
        <taxon>Pseudomonadota</taxon>
        <taxon>Gammaproteobacteria</taxon>
        <taxon>Pseudomonadales</taxon>
        <taxon>Pseudomonadaceae</taxon>
        <taxon>Azotobacter</taxon>
    </lineage>
</organism>
<dbReference type="InterPro" id="IPR020615">
    <property type="entry name" value="Thiolase_acyl_enz_int_AS"/>
</dbReference>
<dbReference type="EMBL" id="CP066310">
    <property type="protein sequence ID" value="QQE87709.1"/>
    <property type="molecule type" value="Genomic_DNA"/>
</dbReference>
<dbReference type="EC" id="2.3.1.174" evidence="3"/>
<evidence type="ECO:0000256" key="1">
    <source>
        <dbReference type="ARBA" id="ARBA00005211"/>
    </source>
</evidence>
<dbReference type="PROSITE" id="PS00098">
    <property type="entry name" value="THIOLASE_1"/>
    <property type="match status" value="1"/>
</dbReference>
<protein>
    <recommendedName>
        <fullName evidence="3">3-oxoadipyl-CoA thiolase</fullName>
        <ecNumber evidence="3">2.3.1.174</ecNumber>
    </recommendedName>
</protein>
<dbReference type="InterPro" id="IPR016039">
    <property type="entry name" value="Thiolase-like"/>
</dbReference>
<evidence type="ECO:0000256" key="7">
    <source>
        <dbReference type="PIRSR" id="PIRSR000429-1"/>
    </source>
</evidence>
<gene>
    <name evidence="11" type="primary">pcaF</name>
    <name evidence="11" type="ORF">GKQ51_15750</name>
</gene>
<proteinExistence type="inferred from homology"/>
<comment type="pathway">
    <text evidence="1">Aromatic compound metabolism.</text>
</comment>
<dbReference type="FunFam" id="3.40.47.10:FF:000010">
    <property type="entry name" value="Acetyl-CoA acetyltransferase (Thiolase)"/>
    <property type="match status" value="1"/>
</dbReference>
<dbReference type="PROSITE" id="PS00737">
    <property type="entry name" value="THIOLASE_2"/>
    <property type="match status" value="1"/>
</dbReference>
<evidence type="ECO:0000256" key="6">
    <source>
        <dbReference type="ARBA" id="ARBA00048527"/>
    </source>
</evidence>
<evidence type="ECO:0000256" key="3">
    <source>
        <dbReference type="ARBA" id="ARBA00012233"/>
    </source>
</evidence>
<dbReference type="CDD" id="cd00751">
    <property type="entry name" value="thiolase"/>
    <property type="match status" value="1"/>
</dbReference>
<evidence type="ECO:0000256" key="2">
    <source>
        <dbReference type="ARBA" id="ARBA00010982"/>
    </source>
</evidence>
<evidence type="ECO:0000313" key="12">
    <source>
        <dbReference type="Proteomes" id="UP000596192"/>
    </source>
</evidence>
<dbReference type="Pfam" id="PF00108">
    <property type="entry name" value="Thiolase_N"/>
    <property type="match status" value="1"/>
</dbReference>
<accession>A0AAP9YEJ9</accession>
<dbReference type="RefSeq" id="WP_198866443.1">
    <property type="nucleotide sequence ID" value="NZ_CP066310.1"/>
</dbReference>
<evidence type="ECO:0000259" key="9">
    <source>
        <dbReference type="Pfam" id="PF00108"/>
    </source>
</evidence>
<dbReference type="NCBIfam" id="NF006551">
    <property type="entry name" value="PRK09050.1"/>
    <property type="match status" value="1"/>
</dbReference>
<feature type="active site" description="Acyl-thioester intermediate" evidence="7">
    <location>
        <position position="91"/>
    </location>
</feature>
<dbReference type="InterPro" id="IPR020616">
    <property type="entry name" value="Thiolase_N"/>
</dbReference>
<dbReference type="InterPro" id="IPR020610">
    <property type="entry name" value="Thiolase_AS"/>
</dbReference>
<dbReference type="AlphaFoldDB" id="A0AAP9YEJ9"/>
<dbReference type="SUPFAM" id="SSF53901">
    <property type="entry name" value="Thiolase-like"/>
    <property type="match status" value="2"/>
</dbReference>
<comment type="similarity">
    <text evidence="2 8">Belongs to the thiolase-like superfamily. Thiolase family.</text>
</comment>
<reference evidence="11 12" key="1">
    <citation type="submission" date="2020-12" db="EMBL/GenBank/DDBJ databases">
        <title>Genomic Analysis and Response surface optimization of nitrogen-fixing conditions for A. chroococcum strain HR1, Isolation from rhizosphere soil.</title>
        <authorList>
            <person name="Li J."/>
            <person name="Yang H."/>
            <person name="Liu H."/>
            <person name="Wang C."/>
            <person name="Tian Y."/>
            <person name="Lu X.Y."/>
        </authorList>
    </citation>
    <scope>NUCLEOTIDE SEQUENCE [LARGE SCALE GENOMIC DNA]</scope>
    <source>
        <strain evidence="11 12">HR1</strain>
    </source>
</reference>
<feature type="active site" description="Proton acceptor" evidence="7">
    <location>
        <position position="387"/>
    </location>
</feature>
<dbReference type="PIRSF" id="PIRSF000429">
    <property type="entry name" value="Ac-CoA_Ac_transf"/>
    <property type="match status" value="1"/>
</dbReference>
<dbReference type="NCBIfam" id="TIGR01930">
    <property type="entry name" value="AcCoA-C-Actrans"/>
    <property type="match status" value="1"/>
</dbReference>